<dbReference type="PANTHER" id="PTHR37422">
    <property type="entry name" value="TEICHURONIC ACID BIOSYNTHESIS PROTEIN TUAE"/>
    <property type="match status" value="1"/>
</dbReference>
<feature type="transmembrane region" description="Helical" evidence="6">
    <location>
        <begin position="113"/>
        <end position="145"/>
    </location>
</feature>
<feature type="compositionally biased region" description="Gly residues" evidence="5">
    <location>
        <begin position="329"/>
        <end position="338"/>
    </location>
</feature>
<proteinExistence type="predicted"/>
<dbReference type="InterPro" id="IPR051533">
    <property type="entry name" value="WaaL-like"/>
</dbReference>
<comment type="subcellular location">
    <subcellularLocation>
        <location evidence="1">Membrane</location>
        <topology evidence="1">Multi-pass membrane protein</topology>
    </subcellularLocation>
</comment>
<accession>A0ABU8GLK4</accession>
<keyword evidence="9" id="KW-1185">Reference proteome</keyword>
<feature type="transmembrane region" description="Helical" evidence="6">
    <location>
        <begin position="151"/>
        <end position="173"/>
    </location>
</feature>
<keyword evidence="4 6" id="KW-0472">Membrane</keyword>
<name>A0ABU8GLK4_9ACTN</name>
<dbReference type="InterPro" id="IPR007016">
    <property type="entry name" value="O-antigen_ligase-rel_domated"/>
</dbReference>
<feature type="domain" description="O-antigen ligase-related" evidence="7">
    <location>
        <begin position="119"/>
        <end position="252"/>
    </location>
</feature>
<dbReference type="Pfam" id="PF04932">
    <property type="entry name" value="Wzy_C"/>
    <property type="match status" value="1"/>
</dbReference>
<comment type="caution">
    <text evidence="8">The sequence shown here is derived from an EMBL/GenBank/DDBJ whole genome shotgun (WGS) entry which is preliminary data.</text>
</comment>
<evidence type="ECO:0000313" key="9">
    <source>
        <dbReference type="Proteomes" id="UP001365781"/>
    </source>
</evidence>
<feature type="transmembrane region" description="Helical" evidence="6">
    <location>
        <begin position="25"/>
        <end position="46"/>
    </location>
</feature>
<dbReference type="PANTHER" id="PTHR37422:SF13">
    <property type="entry name" value="LIPOPOLYSACCHARIDE BIOSYNTHESIS PROTEIN PA4999-RELATED"/>
    <property type="match status" value="1"/>
</dbReference>
<feature type="region of interest" description="Disordered" evidence="5">
    <location>
        <begin position="321"/>
        <end position="344"/>
    </location>
</feature>
<evidence type="ECO:0000256" key="6">
    <source>
        <dbReference type="SAM" id="Phobius"/>
    </source>
</evidence>
<feature type="transmembrane region" description="Helical" evidence="6">
    <location>
        <begin position="245"/>
        <end position="264"/>
    </location>
</feature>
<feature type="transmembrane region" description="Helical" evidence="6">
    <location>
        <begin position="53"/>
        <end position="70"/>
    </location>
</feature>
<reference evidence="8 9" key="1">
    <citation type="submission" date="2024-03" db="EMBL/GenBank/DDBJ databases">
        <title>First Report of Pectobacterium brasiliscabiei causing potato scab in china.</title>
        <authorList>
            <person name="Handique U."/>
        </authorList>
    </citation>
    <scope>NUCLEOTIDE SEQUENCE [LARGE SCALE GENOMIC DNA]</scope>
    <source>
        <strain evidence="8 9">ZRIMU1503</strain>
    </source>
</reference>
<evidence type="ECO:0000259" key="7">
    <source>
        <dbReference type="Pfam" id="PF04932"/>
    </source>
</evidence>
<dbReference type="EMBL" id="JBBAYM010000026">
    <property type="protein sequence ID" value="MEI5614084.1"/>
    <property type="molecule type" value="Genomic_DNA"/>
</dbReference>
<keyword evidence="2 6" id="KW-0812">Transmembrane</keyword>
<dbReference type="GO" id="GO:0016874">
    <property type="term" value="F:ligase activity"/>
    <property type="evidence" value="ECO:0007669"/>
    <property type="project" value="UniProtKB-KW"/>
</dbReference>
<evidence type="ECO:0000256" key="1">
    <source>
        <dbReference type="ARBA" id="ARBA00004141"/>
    </source>
</evidence>
<evidence type="ECO:0000256" key="4">
    <source>
        <dbReference type="ARBA" id="ARBA00023136"/>
    </source>
</evidence>
<organism evidence="8 9">
    <name type="scientific">Streptomyces brasiliscabiei</name>
    <dbReference type="NCBI Taxonomy" id="2736302"/>
    <lineage>
        <taxon>Bacteria</taxon>
        <taxon>Bacillati</taxon>
        <taxon>Actinomycetota</taxon>
        <taxon>Actinomycetes</taxon>
        <taxon>Kitasatosporales</taxon>
        <taxon>Streptomycetaceae</taxon>
        <taxon>Streptomyces</taxon>
    </lineage>
</organism>
<evidence type="ECO:0000256" key="2">
    <source>
        <dbReference type="ARBA" id="ARBA00022692"/>
    </source>
</evidence>
<feature type="transmembrane region" description="Helical" evidence="6">
    <location>
        <begin position="82"/>
        <end position="101"/>
    </location>
</feature>
<feature type="transmembrane region" description="Helical" evidence="6">
    <location>
        <begin position="276"/>
        <end position="305"/>
    </location>
</feature>
<keyword evidence="3 6" id="KW-1133">Transmembrane helix</keyword>
<gene>
    <name evidence="8" type="ORF">WB403_33585</name>
</gene>
<evidence type="ECO:0000256" key="3">
    <source>
        <dbReference type="ARBA" id="ARBA00022989"/>
    </source>
</evidence>
<dbReference type="Proteomes" id="UP001365781">
    <property type="component" value="Unassembled WGS sequence"/>
</dbReference>
<keyword evidence="8" id="KW-0436">Ligase</keyword>
<sequence>MLLLGACAAWSLVTATARGGRPEGVLLAVLAVAAGYAAGRICGALLPVVAPSAGALAGLGLAVTAPHTLAGSPLVSPLGHTGATSALLALSAGAACCAAWAARSSGPRLALRLLTCGIAVTAAALGSVTGFAACAGVLLCSLAAARMRHRGLGIAGLALGTALVTGTVWAIAVDALPAGLTDSLEGQLTPHRVLLWHDALGLVHDDPLLGAGPGRFGELSPTVARSVAADDKPHSAPLQLAAEQGLVGVALLAAVFGWILYVLWRTPRATPVVLTAGAALTALAAIAAVGNALSFTTVTAGAGLLAGMATARPLTDGIHTTDETEGTEGVHGMGGVGEPGLDDR</sequence>
<evidence type="ECO:0000256" key="5">
    <source>
        <dbReference type="SAM" id="MobiDB-lite"/>
    </source>
</evidence>
<evidence type="ECO:0000313" key="8">
    <source>
        <dbReference type="EMBL" id="MEI5614084.1"/>
    </source>
</evidence>
<protein>
    <submittedName>
        <fullName evidence="8">O-antigen ligase family protein</fullName>
    </submittedName>
</protein>